<accession>A0A3P7GS20</accession>
<evidence type="ECO:0000313" key="1">
    <source>
        <dbReference type="EMBL" id="VDM25428.1"/>
    </source>
</evidence>
<dbReference type="AlphaFoldDB" id="A0A3P7GS20"/>
<dbReference type="Proteomes" id="UP000274429">
    <property type="component" value="Unassembled WGS sequence"/>
</dbReference>
<organism evidence="1 2">
    <name type="scientific">Hydatigena taeniaeformis</name>
    <name type="common">Feline tapeworm</name>
    <name type="synonym">Taenia taeniaeformis</name>
    <dbReference type="NCBI Taxonomy" id="6205"/>
    <lineage>
        <taxon>Eukaryota</taxon>
        <taxon>Metazoa</taxon>
        <taxon>Spiralia</taxon>
        <taxon>Lophotrochozoa</taxon>
        <taxon>Platyhelminthes</taxon>
        <taxon>Cestoda</taxon>
        <taxon>Eucestoda</taxon>
        <taxon>Cyclophyllidea</taxon>
        <taxon>Taeniidae</taxon>
        <taxon>Hydatigera</taxon>
    </lineage>
</organism>
<protein>
    <submittedName>
        <fullName evidence="1">Uncharacterized protein</fullName>
    </submittedName>
</protein>
<name>A0A3P7GS20_HYDTA</name>
<dbReference type="EMBL" id="UYWX01005067">
    <property type="protein sequence ID" value="VDM25428.1"/>
    <property type="molecule type" value="Genomic_DNA"/>
</dbReference>
<dbReference type="OrthoDB" id="10639652at2759"/>
<sequence>MTLLGWWTQKLGTPALSMSHSSVAPTSTPPFMRFLWPPLPPPSPLPLTALPIAPPTSNATVSQVFGCPAKLLLKLPELLHGFVLQHGWTNSQCCRPTACTLLLRRLEPWLSVKSKAALAKSLLAMLQLRGEVPAFLAALVLSEVQEQGEPIFRLLFQLSFWECFCTC</sequence>
<proteinExistence type="predicted"/>
<gene>
    <name evidence="1" type="ORF">TTAC_LOCUS4680</name>
</gene>
<keyword evidence="2" id="KW-1185">Reference proteome</keyword>
<evidence type="ECO:0000313" key="2">
    <source>
        <dbReference type="Proteomes" id="UP000274429"/>
    </source>
</evidence>
<reference evidence="1 2" key="1">
    <citation type="submission" date="2018-11" db="EMBL/GenBank/DDBJ databases">
        <authorList>
            <consortium name="Pathogen Informatics"/>
        </authorList>
    </citation>
    <scope>NUCLEOTIDE SEQUENCE [LARGE SCALE GENOMIC DNA]</scope>
</reference>